<dbReference type="STRING" id="485916.Dtox_2019"/>
<dbReference type="eggNOG" id="COG1695">
    <property type="taxonomic scope" value="Bacteria"/>
</dbReference>
<dbReference type="OrthoDB" id="8595425at2"/>
<dbReference type="Gene3D" id="6.10.140.1570">
    <property type="match status" value="1"/>
</dbReference>
<dbReference type="KEGG" id="dae:Dtox_2019"/>
<dbReference type="InterPro" id="IPR005149">
    <property type="entry name" value="Tscrpt_reg_PadR_N"/>
</dbReference>
<dbReference type="Proteomes" id="UP000002217">
    <property type="component" value="Chromosome"/>
</dbReference>
<evidence type="ECO:0000313" key="2">
    <source>
        <dbReference type="EMBL" id="ACV62854.1"/>
    </source>
</evidence>
<dbReference type="InterPro" id="IPR036390">
    <property type="entry name" value="WH_DNA-bd_sf"/>
</dbReference>
<dbReference type="Gene3D" id="1.10.10.10">
    <property type="entry name" value="Winged helix-like DNA-binding domain superfamily/Winged helix DNA-binding domain"/>
    <property type="match status" value="1"/>
</dbReference>
<dbReference type="EMBL" id="CP001720">
    <property type="protein sequence ID" value="ACV62854.1"/>
    <property type="molecule type" value="Genomic_DNA"/>
</dbReference>
<dbReference type="PANTHER" id="PTHR43252:SF6">
    <property type="entry name" value="NEGATIVE TRANSCRIPTION REGULATOR PADR"/>
    <property type="match status" value="1"/>
</dbReference>
<feature type="domain" description="Transcription regulator PadR N-terminal" evidence="1">
    <location>
        <begin position="2"/>
        <end position="65"/>
    </location>
</feature>
<sequence length="160" mass="18958">MSGYDIKQYIEIHFPFFFVASYGTIYPTLNKMEKEGYITKQLQIQEGKPNKNVYSITEKGKEAFRAYLDSPVEPLSIRFDFIMRMHFGHHAEMDKIILWIEEEIRRTKLAIAHIEEVNRLEEKRMTPTKKICYRVGINHYTNYLATMEEALQELKASLID</sequence>
<evidence type="ECO:0000313" key="3">
    <source>
        <dbReference type="Proteomes" id="UP000002217"/>
    </source>
</evidence>
<organism evidence="2 3">
    <name type="scientific">Desulfofarcimen acetoxidans (strain ATCC 49208 / DSM 771 / KCTC 5769 / VKM B-1644 / 5575)</name>
    <name type="common">Desulfotomaculum acetoxidans</name>
    <dbReference type="NCBI Taxonomy" id="485916"/>
    <lineage>
        <taxon>Bacteria</taxon>
        <taxon>Bacillati</taxon>
        <taxon>Bacillota</taxon>
        <taxon>Clostridia</taxon>
        <taxon>Eubacteriales</taxon>
        <taxon>Peptococcaceae</taxon>
        <taxon>Desulfofarcimen</taxon>
    </lineage>
</organism>
<keyword evidence="3" id="KW-1185">Reference proteome</keyword>
<evidence type="ECO:0000259" key="1">
    <source>
        <dbReference type="Pfam" id="PF03551"/>
    </source>
</evidence>
<dbReference type="AlphaFoldDB" id="C8VYH3"/>
<dbReference type="InterPro" id="IPR036388">
    <property type="entry name" value="WH-like_DNA-bd_sf"/>
</dbReference>
<dbReference type="PANTHER" id="PTHR43252">
    <property type="entry name" value="TRANSCRIPTIONAL REGULATOR YQJI"/>
    <property type="match status" value="1"/>
</dbReference>
<protein>
    <submittedName>
        <fullName evidence="2">Transcriptional regulator, PadR-like family</fullName>
    </submittedName>
</protein>
<accession>C8VYH3</accession>
<dbReference type="Pfam" id="PF03551">
    <property type="entry name" value="PadR"/>
    <property type="match status" value="1"/>
</dbReference>
<dbReference type="SUPFAM" id="SSF46785">
    <property type="entry name" value="Winged helix' DNA-binding domain"/>
    <property type="match status" value="1"/>
</dbReference>
<dbReference type="HOGENOM" id="CLU_089258_1_0_9"/>
<proteinExistence type="predicted"/>
<gene>
    <name evidence="2" type="ordered locus">Dtox_2019</name>
</gene>
<name>C8VYH3_DESAS</name>
<reference evidence="2 3" key="1">
    <citation type="journal article" date="2009" name="Stand. Genomic Sci.">
        <title>Complete genome sequence of Desulfotomaculum acetoxidans type strain (5575).</title>
        <authorList>
            <person name="Spring S."/>
            <person name="Lapidus A."/>
            <person name="Schroder M."/>
            <person name="Gleim D."/>
            <person name="Sims D."/>
            <person name="Meincke L."/>
            <person name="Glavina Del Rio T."/>
            <person name="Tice H."/>
            <person name="Copeland A."/>
            <person name="Cheng J.F."/>
            <person name="Lucas S."/>
            <person name="Chen F."/>
            <person name="Nolan M."/>
            <person name="Bruce D."/>
            <person name="Goodwin L."/>
            <person name="Pitluck S."/>
            <person name="Ivanova N."/>
            <person name="Mavromatis K."/>
            <person name="Mikhailova N."/>
            <person name="Pati A."/>
            <person name="Chen A."/>
            <person name="Palaniappan K."/>
            <person name="Land M."/>
            <person name="Hauser L."/>
            <person name="Chang Y.J."/>
            <person name="Jeffries C.D."/>
            <person name="Chain P."/>
            <person name="Saunders E."/>
            <person name="Brettin T."/>
            <person name="Detter J.C."/>
            <person name="Goker M."/>
            <person name="Bristow J."/>
            <person name="Eisen J.A."/>
            <person name="Markowitz V."/>
            <person name="Hugenholtz P."/>
            <person name="Kyrpides N.C."/>
            <person name="Klenk H.P."/>
            <person name="Han C."/>
        </authorList>
    </citation>
    <scope>NUCLEOTIDE SEQUENCE [LARGE SCALE GENOMIC DNA]</scope>
    <source>
        <strain evidence="3">ATCC 49208 / DSM 771 / VKM B-1644</strain>
    </source>
</reference>